<reference evidence="3" key="1">
    <citation type="journal article" date="2019" name="Int. J. Syst. Evol. Microbiol.">
        <title>The Global Catalogue of Microorganisms (GCM) 10K type strain sequencing project: providing services to taxonomists for standard genome sequencing and annotation.</title>
        <authorList>
            <consortium name="The Broad Institute Genomics Platform"/>
            <consortium name="The Broad Institute Genome Sequencing Center for Infectious Disease"/>
            <person name="Wu L."/>
            <person name="Ma J."/>
        </authorList>
    </citation>
    <scope>NUCLEOTIDE SEQUENCE [LARGE SCALE GENOMIC DNA]</scope>
    <source>
        <strain evidence="3">JCM 14326</strain>
    </source>
</reference>
<sequence length="317" mass="34415">MIERIRGLWRTATAPVRAVWLGVGIAWQVYHPAPRPLGDTPESRGLEFETWNWRTHRDRIDIEGWFVEGTGPDAVLVQHGVGRSRSETLAHVELLHQAGYHVLTVDMRNHGASGRCRSVTAMSSRYTSDLLDALSQLRSDPRVSGAIGCLSMSFSTWPAVSAGATTDADRLGLRAVVCDSGPVIDIRRAIARFATALAWRDERVSTPAARRVIEVVAPSAAALILAVGRRWPRSGCELPVLLVAGGRDRLLPADEVTAMTPYLPDVRTWVARRASHLAAITSDPAGYREQVIGFFDEHLRDGYHVGSGVGGAGMGAS</sequence>
<keyword evidence="3" id="KW-1185">Reference proteome</keyword>
<accession>A0ABP4ZQK4</accession>
<dbReference type="Pfam" id="PF12697">
    <property type="entry name" value="Abhydrolase_6"/>
    <property type="match status" value="1"/>
</dbReference>
<organism evidence="2 3">
    <name type="scientific">Myceligenerans crystallogenes</name>
    <dbReference type="NCBI Taxonomy" id="316335"/>
    <lineage>
        <taxon>Bacteria</taxon>
        <taxon>Bacillati</taxon>
        <taxon>Actinomycetota</taxon>
        <taxon>Actinomycetes</taxon>
        <taxon>Micrococcales</taxon>
        <taxon>Promicromonosporaceae</taxon>
        <taxon>Myceligenerans</taxon>
    </lineage>
</organism>
<gene>
    <name evidence="2" type="ORF">GCM10009751_25700</name>
</gene>
<proteinExistence type="predicted"/>
<dbReference type="Gene3D" id="3.40.50.1820">
    <property type="entry name" value="alpha/beta hydrolase"/>
    <property type="match status" value="1"/>
</dbReference>
<dbReference type="EMBL" id="BAAANL010000005">
    <property type="protein sequence ID" value="GAA1866415.1"/>
    <property type="molecule type" value="Genomic_DNA"/>
</dbReference>
<dbReference type="InterPro" id="IPR000073">
    <property type="entry name" value="AB_hydrolase_1"/>
</dbReference>
<evidence type="ECO:0000259" key="1">
    <source>
        <dbReference type="Pfam" id="PF12697"/>
    </source>
</evidence>
<feature type="domain" description="AB hydrolase-1" evidence="1">
    <location>
        <begin position="75"/>
        <end position="287"/>
    </location>
</feature>
<dbReference type="InterPro" id="IPR029058">
    <property type="entry name" value="AB_hydrolase_fold"/>
</dbReference>
<dbReference type="Proteomes" id="UP001501094">
    <property type="component" value="Unassembled WGS sequence"/>
</dbReference>
<dbReference type="RefSeq" id="WP_344103452.1">
    <property type="nucleotide sequence ID" value="NZ_BAAANL010000005.1"/>
</dbReference>
<dbReference type="SUPFAM" id="SSF53474">
    <property type="entry name" value="alpha/beta-Hydrolases"/>
    <property type="match status" value="1"/>
</dbReference>
<evidence type="ECO:0000313" key="3">
    <source>
        <dbReference type="Proteomes" id="UP001501094"/>
    </source>
</evidence>
<comment type="caution">
    <text evidence="2">The sequence shown here is derived from an EMBL/GenBank/DDBJ whole genome shotgun (WGS) entry which is preliminary data.</text>
</comment>
<evidence type="ECO:0000313" key="2">
    <source>
        <dbReference type="EMBL" id="GAA1866415.1"/>
    </source>
</evidence>
<protein>
    <recommendedName>
        <fullName evidence="1">AB hydrolase-1 domain-containing protein</fullName>
    </recommendedName>
</protein>
<name>A0ABP4ZQK4_9MICO</name>